<feature type="transmembrane region" description="Helical" evidence="5">
    <location>
        <begin position="455"/>
        <end position="474"/>
    </location>
</feature>
<dbReference type="OrthoDB" id="43026at2157"/>
<dbReference type="HOGENOM" id="CLU_007946_16_0_2"/>
<dbReference type="AlphaFoldDB" id="L0A9Y9"/>
<dbReference type="GO" id="GO:0016020">
    <property type="term" value="C:membrane"/>
    <property type="evidence" value="ECO:0007669"/>
    <property type="project" value="UniProtKB-SubCell"/>
</dbReference>
<feature type="transmembrane region" description="Helical" evidence="5">
    <location>
        <begin position="426"/>
        <end position="443"/>
    </location>
</feature>
<evidence type="ECO:0000256" key="2">
    <source>
        <dbReference type="ARBA" id="ARBA00022692"/>
    </source>
</evidence>
<dbReference type="PIRSF" id="PIRSF006060">
    <property type="entry name" value="AA_transporter"/>
    <property type="match status" value="1"/>
</dbReference>
<dbReference type="STRING" id="1056495.Calag_0080"/>
<name>L0A9Y9_CALLD</name>
<keyword evidence="4 5" id="KW-0472">Membrane</keyword>
<dbReference type="PANTHER" id="PTHR47547:SF1">
    <property type="entry name" value="ASPARTATE-PROTON SYMPORTER"/>
    <property type="match status" value="1"/>
</dbReference>
<dbReference type="Pfam" id="PF13520">
    <property type="entry name" value="AA_permease_2"/>
    <property type="match status" value="1"/>
</dbReference>
<feature type="transmembrane region" description="Helical" evidence="5">
    <location>
        <begin position="365"/>
        <end position="387"/>
    </location>
</feature>
<evidence type="ECO:0000256" key="5">
    <source>
        <dbReference type="SAM" id="Phobius"/>
    </source>
</evidence>
<feature type="transmembrane region" description="Helical" evidence="5">
    <location>
        <begin position="12"/>
        <end position="35"/>
    </location>
</feature>
<dbReference type="RefSeq" id="WP_015231768.1">
    <property type="nucleotide sequence ID" value="NC_019791.1"/>
</dbReference>
<feature type="transmembrane region" description="Helical" evidence="5">
    <location>
        <begin position="486"/>
        <end position="503"/>
    </location>
</feature>
<dbReference type="Proteomes" id="UP000010469">
    <property type="component" value="Chromosome"/>
</dbReference>
<feature type="transmembrane region" description="Helical" evidence="5">
    <location>
        <begin position="233"/>
        <end position="254"/>
    </location>
</feature>
<feature type="transmembrane region" description="Helical" evidence="5">
    <location>
        <begin position="399"/>
        <end position="420"/>
    </location>
</feature>
<dbReference type="PANTHER" id="PTHR47547">
    <property type="match status" value="1"/>
</dbReference>
<feature type="transmembrane region" description="Helical" evidence="5">
    <location>
        <begin position="187"/>
        <end position="212"/>
    </location>
</feature>
<evidence type="ECO:0000256" key="1">
    <source>
        <dbReference type="ARBA" id="ARBA00004141"/>
    </source>
</evidence>
<feature type="transmembrane region" description="Helical" evidence="5">
    <location>
        <begin position="120"/>
        <end position="142"/>
    </location>
</feature>
<dbReference type="Gene3D" id="1.20.1740.10">
    <property type="entry name" value="Amino acid/polyamine transporter I"/>
    <property type="match status" value="1"/>
</dbReference>
<feature type="transmembrane region" description="Helical" evidence="5">
    <location>
        <begin position="288"/>
        <end position="312"/>
    </location>
</feature>
<feature type="transmembrane region" description="Helical" evidence="5">
    <location>
        <begin position="41"/>
        <end position="59"/>
    </location>
</feature>
<keyword evidence="2 5" id="KW-0812">Transmembrane</keyword>
<dbReference type="GeneID" id="14211340"/>
<accession>L0A9Y9</accession>
<comment type="subcellular location">
    <subcellularLocation>
        <location evidence="1">Membrane</location>
        <topology evidence="1">Multi-pass membrane protein</topology>
    </subcellularLocation>
</comment>
<evidence type="ECO:0000313" key="7">
    <source>
        <dbReference type="Proteomes" id="UP000010469"/>
    </source>
</evidence>
<dbReference type="InterPro" id="IPR002293">
    <property type="entry name" value="AA/rel_permease1"/>
</dbReference>
<evidence type="ECO:0000256" key="4">
    <source>
        <dbReference type="ARBA" id="ARBA00023136"/>
    </source>
</evidence>
<dbReference type="InterPro" id="IPR052962">
    <property type="entry name" value="AA_Transporter_AGT"/>
</dbReference>
<feature type="transmembrane region" description="Helical" evidence="5">
    <location>
        <begin position="340"/>
        <end position="359"/>
    </location>
</feature>
<feature type="transmembrane region" description="Helical" evidence="5">
    <location>
        <begin position="154"/>
        <end position="175"/>
    </location>
</feature>
<dbReference type="EMBL" id="CP003378">
    <property type="protein sequence ID" value="AFZ69870.1"/>
    <property type="molecule type" value="Genomic_DNA"/>
</dbReference>
<sequence>MGFRKELGFWHVLFLTLGAIIGDAVAFIPVYVLGYDGPAGILSWIVAFLLIVPVALVVIELGTMWPRAGGIAYYPAKSNGPIAGSINGWSAFLGYALVTPSSIIAFVEYLAYYFPSLYKSGFLTILGIIVSAVIALITYLINNKHVGLIGNINNYLTVLKIIMVMIPVLALFAFFNAKNFNSPSLGGFMPVNLGAIGFFTAVTSTILAYAGFKQPVNYSEEVKDPGKFIPKAVIASLIITMIIYLVESIAFLGVTDKVISNPSQWSSLISLPYPYITALTSVRIPSNLLLIFIFLMIAGTIIASYTDALIYFGGASRVGYSLSVYDRYFPKIFSKLNKEGVPYISNILIFVLSIIYLLLLPSFETIFTVLIDAFIFSYAPLAISVAVFRSRYPNENRPFRIPAFKVLSPIAFVIGGLLIYWSGWSAVFIAGISVLIGLLFIIYYHKSVGIKRGDFIAGGWLPLYLISTMIISYFGSSNLNKIPFPYDNILFIIVSLMFYYWGYEAGKKYEY</sequence>
<proteinExistence type="predicted"/>
<keyword evidence="7" id="KW-1185">Reference proteome</keyword>
<keyword evidence="3 5" id="KW-1133">Transmembrane helix</keyword>
<evidence type="ECO:0000313" key="6">
    <source>
        <dbReference type="EMBL" id="AFZ69870.1"/>
    </source>
</evidence>
<protein>
    <submittedName>
        <fullName evidence="6">Gamma-aminobutyrate permease-like transporter</fullName>
    </submittedName>
</protein>
<organism evidence="6 7">
    <name type="scientific">Caldisphaera lagunensis (strain DSM 15908 / JCM 11604 / ANMR 0165 / IC-154)</name>
    <dbReference type="NCBI Taxonomy" id="1056495"/>
    <lineage>
        <taxon>Archaea</taxon>
        <taxon>Thermoproteota</taxon>
        <taxon>Thermoprotei</taxon>
        <taxon>Acidilobales</taxon>
        <taxon>Caldisphaeraceae</taxon>
        <taxon>Caldisphaera</taxon>
    </lineage>
</organism>
<evidence type="ECO:0000256" key="3">
    <source>
        <dbReference type="ARBA" id="ARBA00022989"/>
    </source>
</evidence>
<reference evidence="7" key="1">
    <citation type="submission" date="2012-03" db="EMBL/GenBank/DDBJ databases">
        <title>Complete genome of Caldisphaera lagunensis DSM 15908.</title>
        <authorList>
            <person name="Lucas S."/>
            <person name="Copeland A."/>
            <person name="Lapidus A."/>
            <person name="Glavina del Rio T."/>
            <person name="Dalin E."/>
            <person name="Tice H."/>
            <person name="Bruce D."/>
            <person name="Goodwin L."/>
            <person name="Pitluck S."/>
            <person name="Peters L."/>
            <person name="Mikhailova N."/>
            <person name="Teshima H."/>
            <person name="Kyrpides N."/>
            <person name="Mavromatis K."/>
            <person name="Ivanova N."/>
            <person name="Brettin T."/>
            <person name="Detter J.C."/>
            <person name="Han C."/>
            <person name="Larimer F."/>
            <person name="Land M."/>
            <person name="Hauser L."/>
            <person name="Markowitz V."/>
            <person name="Cheng J.-F."/>
            <person name="Hugenholtz P."/>
            <person name="Woyke T."/>
            <person name="Wu D."/>
            <person name="Spring S."/>
            <person name="Schroeder M."/>
            <person name="Brambilla E."/>
            <person name="Klenk H.-P."/>
            <person name="Eisen J.A."/>
        </authorList>
    </citation>
    <scope>NUCLEOTIDE SEQUENCE [LARGE SCALE GENOMIC DNA]</scope>
    <source>
        <strain evidence="7">DSM 15908 / JCM 11604 / IC-154</strain>
    </source>
</reference>
<dbReference type="GO" id="GO:0022857">
    <property type="term" value="F:transmembrane transporter activity"/>
    <property type="evidence" value="ECO:0007669"/>
    <property type="project" value="InterPro"/>
</dbReference>
<gene>
    <name evidence="6" type="ordered locus">Calag_0080</name>
</gene>
<dbReference type="eggNOG" id="arCOG00009">
    <property type="taxonomic scope" value="Archaea"/>
</dbReference>
<feature type="transmembrane region" description="Helical" evidence="5">
    <location>
        <begin position="92"/>
        <end position="114"/>
    </location>
</feature>
<dbReference type="KEGG" id="clg:Calag_0080"/>
<dbReference type="InParanoid" id="L0A9Y9"/>